<evidence type="ECO:0000313" key="2">
    <source>
        <dbReference type="Proteomes" id="UP001596972"/>
    </source>
</evidence>
<dbReference type="EMBL" id="JBHTJA010000013">
    <property type="protein sequence ID" value="MFD0900730.1"/>
    <property type="molecule type" value="Genomic_DNA"/>
</dbReference>
<comment type="caution">
    <text evidence="1">The sequence shown here is derived from an EMBL/GenBank/DDBJ whole genome shotgun (WGS) entry which is preliminary data.</text>
</comment>
<keyword evidence="2" id="KW-1185">Reference proteome</keyword>
<accession>A0ABW3ELW1</accession>
<proteinExistence type="predicted"/>
<reference evidence="2" key="1">
    <citation type="journal article" date="2019" name="Int. J. Syst. Evol. Microbiol.">
        <title>The Global Catalogue of Microorganisms (GCM) 10K type strain sequencing project: providing services to taxonomists for standard genome sequencing and annotation.</title>
        <authorList>
            <consortium name="The Broad Institute Genomics Platform"/>
            <consortium name="The Broad Institute Genome Sequencing Center for Infectious Disease"/>
            <person name="Wu L."/>
            <person name="Ma J."/>
        </authorList>
    </citation>
    <scope>NUCLEOTIDE SEQUENCE [LARGE SCALE GENOMIC DNA]</scope>
    <source>
        <strain evidence="2">JCM 31202</strain>
    </source>
</reference>
<name>A0ABW3ELW1_9ACTN</name>
<protein>
    <submittedName>
        <fullName evidence="1">Uncharacterized protein</fullName>
    </submittedName>
</protein>
<sequence>MAEKTTARASARWEEPVYDECGKFWTAHVRHRLTDRERAAGLEAAVYGPDVDACVRETVRQDRVWCEFPLRSGDPGGARERLRFLTSGGAA</sequence>
<gene>
    <name evidence="1" type="ORF">ACFQ11_10040</name>
</gene>
<dbReference type="RefSeq" id="WP_378297727.1">
    <property type="nucleotide sequence ID" value="NZ_JBHTJA010000013.1"/>
</dbReference>
<evidence type="ECO:0000313" key="1">
    <source>
        <dbReference type="EMBL" id="MFD0900730.1"/>
    </source>
</evidence>
<organism evidence="1 2">
    <name type="scientific">Actinomadura sediminis</name>
    <dbReference type="NCBI Taxonomy" id="1038904"/>
    <lineage>
        <taxon>Bacteria</taxon>
        <taxon>Bacillati</taxon>
        <taxon>Actinomycetota</taxon>
        <taxon>Actinomycetes</taxon>
        <taxon>Streptosporangiales</taxon>
        <taxon>Thermomonosporaceae</taxon>
        <taxon>Actinomadura</taxon>
    </lineage>
</organism>
<dbReference type="Proteomes" id="UP001596972">
    <property type="component" value="Unassembled WGS sequence"/>
</dbReference>